<dbReference type="GO" id="GO:1902201">
    <property type="term" value="P:negative regulation of bacterial-type flagellum-dependent cell motility"/>
    <property type="evidence" value="ECO:0007669"/>
    <property type="project" value="TreeGrafter"/>
</dbReference>
<dbReference type="SUPFAM" id="SSF55073">
    <property type="entry name" value="Nucleotide cyclase"/>
    <property type="match status" value="1"/>
</dbReference>
<dbReference type="Pfam" id="PF00990">
    <property type="entry name" value="GGDEF"/>
    <property type="match status" value="1"/>
</dbReference>
<evidence type="ECO:0000259" key="3">
    <source>
        <dbReference type="PROSITE" id="PS50887"/>
    </source>
</evidence>
<dbReference type="RefSeq" id="WP_171201630.1">
    <property type="nucleotide sequence ID" value="NZ_JABEMA010000007.1"/>
</dbReference>
<keyword evidence="2" id="KW-0812">Transmembrane</keyword>
<evidence type="ECO:0000256" key="1">
    <source>
        <dbReference type="SAM" id="MobiDB-lite"/>
    </source>
</evidence>
<accession>A0A849BGS1</accession>
<dbReference type="GO" id="GO:0052621">
    <property type="term" value="F:diguanylate cyclase activity"/>
    <property type="evidence" value="ECO:0007669"/>
    <property type="project" value="TreeGrafter"/>
</dbReference>
<sequence>MRRLKAALGAVDARGMTPAAGAPPSGGRPTGVLTRLPLPVQVLLMLTATVVVVLGVMAAVRAAGVEVPHPVVQVAAWCVAMGLRVDGVQRLLGGPDLDRRSTTRMVLGAAAVAAGLVAGGLLVLVPQGCALVVAVSTQWDRRPSLVRAAVMTGGLTGLGAAAAATGLAPQVVTGALGWVVLGVSVLLGLGLAVNLVVLARQRAQADASLDEARRAQHAELQHAADHDALTGVLGRRGFGRRLLEQGLVAEGTTGLVLDLDGFKPVNDRHGHSVGDEVLVVVAERFRAVLPAGALLARTGGDEFAAVVPEVPDAAAAEALARRLERCLDAPVPALGVEVVLGVSAGAAWADGPASAVDLLVRADAAMYEAKGRRRAGRPSAVGDLHPGPGVPRQDAAVDLS</sequence>
<evidence type="ECO:0000313" key="4">
    <source>
        <dbReference type="EMBL" id="NNH21771.1"/>
    </source>
</evidence>
<proteinExistence type="predicted"/>
<feature type="domain" description="GGDEF" evidence="3">
    <location>
        <begin position="250"/>
        <end position="380"/>
    </location>
</feature>
<dbReference type="PROSITE" id="PS50887">
    <property type="entry name" value="GGDEF"/>
    <property type="match status" value="1"/>
</dbReference>
<organism evidence="4 5">
    <name type="scientific">Pseudokineococcus marinus</name>
    <dbReference type="NCBI Taxonomy" id="351215"/>
    <lineage>
        <taxon>Bacteria</taxon>
        <taxon>Bacillati</taxon>
        <taxon>Actinomycetota</taxon>
        <taxon>Actinomycetes</taxon>
        <taxon>Kineosporiales</taxon>
        <taxon>Kineosporiaceae</taxon>
        <taxon>Pseudokineococcus</taxon>
    </lineage>
</organism>
<dbReference type="NCBIfam" id="TIGR00254">
    <property type="entry name" value="GGDEF"/>
    <property type="match status" value="1"/>
</dbReference>
<name>A0A849BGS1_9ACTN</name>
<dbReference type="Proteomes" id="UP000555552">
    <property type="component" value="Unassembled WGS sequence"/>
</dbReference>
<keyword evidence="2" id="KW-1133">Transmembrane helix</keyword>
<dbReference type="GO" id="GO:0005886">
    <property type="term" value="C:plasma membrane"/>
    <property type="evidence" value="ECO:0007669"/>
    <property type="project" value="TreeGrafter"/>
</dbReference>
<dbReference type="CDD" id="cd01949">
    <property type="entry name" value="GGDEF"/>
    <property type="match status" value="1"/>
</dbReference>
<evidence type="ECO:0000313" key="5">
    <source>
        <dbReference type="Proteomes" id="UP000555552"/>
    </source>
</evidence>
<dbReference type="InterPro" id="IPR043128">
    <property type="entry name" value="Rev_trsase/Diguanyl_cyclase"/>
</dbReference>
<dbReference type="PANTHER" id="PTHR45138">
    <property type="entry name" value="REGULATORY COMPONENTS OF SENSORY TRANSDUCTION SYSTEM"/>
    <property type="match status" value="1"/>
</dbReference>
<dbReference type="InterPro" id="IPR029787">
    <property type="entry name" value="Nucleotide_cyclase"/>
</dbReference>
<dbReference type="Gene3D" id="3.30.70.270">
    <property type="match status" value="1"/>
</dbReference>
<dbReference type="AlphaFoldDB" id="A0A849BGS1"/>
<comment type="caution">
    <text evidence="4">The sequence shown here is derived from an EMBL/GenBank/DDBJ whole genome shotgun (WGS) entry which is preliminary data.</text>
</comment>
<reference evidence="4 5" key="1">
    <citation type="submission" date="2020-05" db="EMBL/GenBank/DDBJ databases">
        <title>MicrobeNet Type strains.</title>
        <authorList>
            <person name="Nicholson A.C."/>
        </authorList>
    </citation>
    <scope>NUCLEOTIDE SEQUENCE [LARGE SCALE GENOMIC DNA]</scope>
    <source>
        <strain evidence="4 5">JCM 14547</strain>
    </source>
</reference>
<gene>
    <name evidence="4" type="ORF">HLB09_01445</name>
</gene>
<feature type="transmembrane region" description="Helical" evidence="2">
    <location>
        <begin position="105"/>
        <end position="133"/>
    </location>
</feature>
<feature type="region of interest" description="Disordered" evidence="1">
    <location>
        <begin position="375"/>
        <end position="400"/>
    </location>
</feature>
<dbReference type="GO" id="GO:0043709">
    <property type="term" value="P:cell adhesion involved in single-species biofilm formation"/>
    <property type="evidence" value="ECO:0007669"/>
    <property type="project" value="TreeGrafter"/>
</dbReference>
<feature type="transmembrane region" description="Helical" evidence="2">
    <location>
        <begin position="175"/>
        <end position="199"/>
    </location>
</feature>
<dbReference type="InterPro" id="IPR050469">
    <property type="entry name" value="Diguanylate_Cyclase"/>
</dbReference>
<feature type="transmembrane region" description="Helical" evidence="2">
    <location>
        <begin position="40"/>
        <end position="60"/>
    </location>
</feature>
<dbReference type="EMBL" id="JABEMA010000007">
    <property type="protein sequence ID" value="NNH21771.1"/>
    <property type="molecule type" value="Genomic_DNA"/>
</dbReference>
<keyword evidence="2" id="KW-0472">Membrane</keyword>
<dbReference type="PANTHER" id="PTHR45138:SF9">
    <property type="entry name" value="DIGUANYLATE CYCLASE DGCM-RELATED"/>
    <property type="match status" value="1"/>
</dbReference>
<evidence type="ECO:0000256" key="2">
    <source>
        <dbReference type="SAM" id="Phobius"/>
    </source>
</evidence>
<keyword evidence="5" id="KW-1185">Reference proteome</keyword>
<protein>
    <submittedName>
        <fullName evidence="4">GGDEF domain-containing protein</fullName>
    </submittedName>
</protein>
<dbReference type="SMART" id="SM00267">
    <property type="entry name" value="GGDEF"/>
    <property type="match status" value="1"/>
</dbReference>
<dbReference type="InterPro" id="IPR000160">
    <property type="entry name" value="GGDEF_dom"/>
</dbReference>
<feature type="transmembrane region" description="Helical" evidence="2">
    <location>
        <begin position="145"/>
        <end position="169"/>
    </location>
</feature>